<name>V6ME36_9BACL</name>
<proteinExistence type="predicted"/>
<gene>
    <name evidence="1" type="ORF">T458_05155</name>
</gene>
<keyword evidence="2" id="KW-1185">Reference proteome</keyword>
<dbReference type="Proteomes" id="UP000017973">
    <property type="component" value="Unassembled WGS sequence"/>
</dbReference>
<dbReference type="RefSeq" id="WP_023555087.1">
    <property type="nucleotide sequence ID" value="NZ_KI629782.1"/>
</dbReference>
<evidence type="ECO:0000313" key="2">
    <source>
        <dbReference type="Proteomes" id="UP000017973"/>
    </source>
</evidence>
<accession>V6ME36</accession>
<evidence type="ECO:0000313" key="1">
    <source>
        <dbReference type="EMBL" id="EST56789.1"/>
    </source>
</evidence>
<reference evidence="1 2" key="1">
    <citation type="journal article" date="2014" name="Genome Announc.">
        <title>Draft Genome Sequence of Brevibacillus panacihumi Strain W25, a Halotolerant Hydrocarbon-Degrading Bacterium.</title>
        <authorList>
            <person name="Wang X."/>
            <person name="Jin D."/>
            <person name="Zhou L."/>
            <person name="Wu L."/>
            <person name="An W."/>
            <person name="Chen Y."/>
            <person name="Zhao L."/>
        </authorList>
    </citation>
    <scope>NUCLEOTIDE SEQUENCE [LARGE SCALE GENOMIC DNA]</scope>
    <source>
        <strain evidence="1 2">W25</strain>
    </source>
</reference>
<comment type="caution">
    <text evidence="1">The sequence shown here is derived from an EMBL/GenBank/DDBJ whole genome shotgun (WGS) entry which is preliminary data.</text>
</comment>
<dbReference type="OrthoDB" id="2973904at2"/>
<organism evidence="1 2">
    <name type="scientific">Brevibacillus panacihumi W25</name>
    <dbReference type="NCBI Taxonomy" id="1408254"/>
    <lineage>
        <taxon>Bacteria</taxon>
        <taxon>Bacillati</taxon>
        <taxon>Bacillota</taxon>
        <taxon>Bacilli</taxon>
        <taxon>Bacillales</taxon>
        <taxon>Paenibacillaceae</taxon>
        <taxon>Brevibacillus</taxon>
    </lineage>
</organism>
<dbReference type="PATRIC" id="fig|1408254.3.peg.1039"/>
<dbReference type="HOGENOM" id="CLU_2858932_0_0_9"/>
<dbReference type="AlphaFoldDB" id="V6ME36"/>
<sequence>MEKKKTVFDAGNMHHQMLAGIMTMFVDDFGSTPRELLELMESAKRETWHALQEIAKEKRLSDEV</sequence>
<dbReference type="EMBL" id="AYJU01000001">
    <property type="protein sequence ID" value="EST56789.1"/>
    <property type="molecule type" value="Genomic_DNA"/>
</dbReference>
<protein>
    <submittedName>
        <fullName evidence="1">Uncharacterized protein</fullName>
    </submittedName>
</protein>